<dbReference type="InterPro" id="IPR026444">
    <property type="entry name" value="Secre_tail"/>
</dbReference>
<dbReference type="Pfam" id="PF18962">
    <property type="entry name" value="Por_Secre_tail"/>
    <property type="match status" value="1"/>
</dbReference>
<dbReference type="InterPro" id="IPR011044">
    <property type="entry name" value="Quino_amine_DH_bsu"/>
</dbReference>
<evidence type="ECO:0000259" key="3">
    <source>
        <dbReference type="Pfam" id="PF18962"/>
    </source>
</evidence>
<feature type="compositionally biased region" description="Acidic residues" evidence="2">
    <location>
        <begin position="558"/>
        <end position="574"/>
    </location>
</feature>
<dbReference type="Proteomes" id="UP001151478">
    <property type="component" value="Unassembled WGS sequence"/>
</dbReference>
<evidence type="ECO:0000259" key="4">
    <source>
        <dbReference type="Pfam" id="PF21959"/>
    </source>
</evidence>
<dbReference type="RefSeq" id="WP_265725370.1">
    <property type="nucleotide sequence ID" value="NZ_JAOSLC020000003.1"/>
</dbReference>
<feature type="compositionally biased region" description="Polar residues" evidence="2">
    <location>
        <begin position="426"/>
        <end position="441"/>
    </location>
</feature>
<feature type="compositionally biased region" description="Gly residues" evidence="2">
    <location>
        <begin position="412"/>
        <end position="421"/>
    </location>
</feature>
<reference evidence="5" key="1">
    <citation type="submission" date="2023-02" db="EMBL/GenBank/DDBJ databases">
        <title>Polaribacter ponticola sp. nov., isolated from seawater.</title>
        <authorList>
            <person name="Baek J.H."/>
            <person name="Kim J.M."/>
            <person name="Choi D.G."/>
            <person name="Jeon C.O."/>
        </authorList>
    </citation>
    <scope>NUCLEOTIDE SEQUENCE</scope>
    <source>
        <strain evidence="5">MSW5</strain>
    </source>
</reference>
<dbReference type="SUPFAM" id="SSF50969">
    <property type="entry name" value="YVTN repeat-like/Quinoprotein amine dehydrogenase"/>
    <property type="match status" value="1"/>
</dbReference>
<comment type="caution">
    <text evidence="5">The sequence shown here is derived from an EMBL/GenBank/DDBJ whole genome shotgun (WGS) entry which is preliminary data.</text>
</comment>
<dbReference type="InterPro" id="IPR054215">
    <property type="entry name" value="DUF6923"/>
</dbReference>
<sequence length="1616" mass="174829">MTNTKKSPKLLLFVIFILITNIHAQIQYESIFDSQNDLLNINQYFSSEPIFTDETLNESDSIDSSMNDTSKGESIKINLNKKAADPCTDGAIVGTPTLNDTDGDGVNNVCDLDDDNDGILDEDEACSNSVTSFPNAEKGYLFQGNPTNVYLVNLDTGTSTLHQSLNYYINGVTVNEDDGMFWAINKSENKVVLVDPFTFNIVDTINVTDSAVSGAYDPIKKQYVTATSSLVQVFDGDPDSPTYKTEVTSFARSGGNLIDLGYNTSDGAIYGLKNSSNELHKIDTTNETATVVGNVTNLPSGSYGAIYTTLDGNFYMSNNNTGVIYLMELRNGLSATVFSNGPASGTNDGAKVLSVDTSGNQVCLDTDDDGLSNSLDLDSDGDGVYDVVEGGGVDADNDGMLDGTGFDSEGKVTGGTGGYSGSTGSENQAHQMTVTTTPSDQTASYGDAVSFTVVATADQATNYLNGSPVYGTPGNATNRIEYQWYRGNPDTDGVILTDTGVYSGTNTATLNISSSTGLYTNRYYVRLTHLDNDFLKETENAQLIANPCDSVASGNPDNDGDGVSDSCDDDDDNDGVLDSNECKVIYNETPFSLVDGNSVNFTLDNVGSSFLLDVTYLDNSFNITINGTSLTTEEIQFQESGTPTGQNIRFKDGTKWGESGIPQVYSYGDDIDEDTPIIRFEIDENLNVVMYSSKEANGPLYELELFNGNSFNAINWNSNASNDFVVSQVVTGPTYMTGRVYGTRLDCDIDQDGIENKFELDSDNDGCFDVTESKGVDLNGDGILDGTGIDSNNGRIIGSSGAYNGLTGNETLANKVSITSAPINLSVTKEETATFNATAVSSTATSYSSSIPVYGSIGNDDANITYQWYIGDPNNGGEAIINEGIYSGADTETLEIEIVSGLNNIDYYVEVGNINSCDKETASATLTVTAPAINTTNLIISQYIESDLGTAPRGIEIFNPTTGTFDFSNNNVYINVASQGNISNYINELVINSGTLKAGEVLLVGSSEIEDYLIENKFSYVTFIEHNFTFDGDDTIILSNSATNGGTIFDMFGELTATDPGDSWSGGGIETRNCNLSIRDYYNDNQFFTSGSVSGWSNPSSRYVQTSSNPSGTRGLIGCGEAPTRNVWVGNDSDDFHKKGNWKNSSRRNLFCDNITIPNSGVTNYPTSYSPITVSDIKFKSGGKLKNLSTCTSRIRYERETSSTNWYYIGSPLAGHVFDDDFVSANNIPTAGTDRAIAEYVTPTDTWNYLQTGEVLTTTVGTGYSIKRDLTDAPITFIGTMNTENVTCAVHKTGCGYNLISNPYTTNIRARDLLEENTANLVMEAVWLWNQAEDNYEVFVAADDLIIAPTQGFLVKARNNANITINKNSRCNSCTGSFQKSTKSEVKLKMTDGDKNRIAKIYYNDDATTGFDNGYDGRTFHGIPNPLDIYTYLLTDSDFSGFNSAGMKFQVQSLPNSNYETMVVPIGITAEANKEIVIEADINNLPSGIKVFLEDRVKNTFTDLSEGNFTITSDTALNGIGRFYIHTKSKVLSNENIELNPDFVNVYNTPENILTIVGLQDNVNVKLFSIEGKEVYKTAIKTTGVSELNLPKLNNGIYIVSLESNKVQLSKKIIID</sequence>
<feature type="domain" description="DUF6923" evidence="4">
    <location>
        <begin position="144"/>
        <end position="352"/>
    </location>
</feature>
<evidence type="ECO:0000313" key="6">
    <source>
        <dbReference type="Proteomes" id="UP001151478"/>
    </source>
</evidence>
<keyword evidence="6" id="KW-1185">Reference proteome</keyword>
<feature type="region of interest" description="Disordered" evidence="2">
    <location>
        <begin position="548"/>
        <end position="574"/>
    </location>
</feature>
<accession>A0ABT5S9I5</accession>
<dbReference type="NCBIfam" id="TIGR04183">
    <property type="entry name" value="Por_Secre_tail"/>
    <property type="match status" value="1"/>
</dbReference>
<dbReference type="Pfam" id="PF21959">
    <property type="entry name" value="DUF6923"/>
    <property type="match status" value="1"/>
</dbReference>
<keyword evidence="1" id="KW-0732">Signal</keyword>
<protein>
    <submittedName>
        <fullName evidence="5">T9SS type A sorting domain-containing protein</fullName>
    </submittedName>
</protein>
<organism evidence="5 6">
    <name type="scientific">Polaribacter ponticola</name>
    <dbReference type="NCBI Taxonomy" id="2978475"/>
    <lineage>
        <taxon>Bacteria</taxon>
        <taxon>Pseudomonadati</taxon>
        <taxon>Bacteroidota</taxon>
        <taxon>Flavobacteriia</taxon>
        <taxon>Flavobacteriales</taxon>
        <taxon>Flavobacteriaceae</taxon>
    </lineage>
</organism>
<name>A0ABT5S9I5_9FLAO</name>
<dbReference type="InterPro" id="IPR028974">
    <property type="entry name" value="TSP_type-3_rpt"/>
</dbReference>
<gene>
    <name evidence="5" type="ORF">N5A56_010240</name>
</gene>
<feature type="domain" description="Secretion system C-terminal sorting" evidence="3">
    <location>
        <begin position="1552"/>
        <end position="1615"/>
    </location>
</feature>
<dbReference type="EMBL" id="JAOSLC020000003">
    <property type="protein sequence ID" value="MDD7914769.1"/>
    <property type="molecule type" value="Genomic_DNA"/>
</dbReference>
<proteinExistence type="predicted"/>
<evidence type="ECO:0000313" key="5">
    <source>
        <dbReference type="EMBL" id="MDD7914769.1"/>
    </source>
</evidence>
<feature type="region of interest" description="Disordered" evidence="2">
    <location>
        <begin position="405"/>
        <end position="441"/>
    </location>
</feature>
<dbReference type="SUPFAM" id="SSF103647">
    <property type="entry name" value="TSP type-3 repeat"/>
    <property type="match status" value="1"/>
</dbReference>
<evidence type="ECO:0000256" key="1">
    <source>
        <dbReference type="ARBA" id="ARBA00022729"/>
    </source>
</evidence>
<dbReference type="Gene3D" id="4.10.1080.10">
    <property type="entry name" value="TSP type-3 repeat"/>
    <property type="match status" value="2"/>
</dbReference>
<evidence type="ECO:0000256" key="2">
    <source>
        <dbReference type="SAM" id="MobiDB-lite"/>
    </source>
</evidence>